<dbReference type="Pfam" id="PF17956">
    <property type="entry name" value="NAPRTase_C"/>
    <property type="match status" value="1"/>
</dbReference>
<proteinExistence type="inferred from homology"/>
<evidence type="ECO:0000256" key="2">
    <source>
        <dbReference type="ARBA" id="ARBA00010897"/>
    </source>
</evidence>
<dbReference type="GO" id="GO:0016757">
    <property type="term" value="F:glycosyltransferase activity"/>
    <property type="evidence" value="ECO:0007669"/>
    <property type="project" value="UniProtKB-KW"/>
</dbReference>
<evidence type="ECO:0000256" key="7">
    <source>
        <dbReference type="ARBA" id="ARBA00022679"/>
    </source>
</evidence>
<dbReference type="GO" id="GO:0004516">
    <property type="term" value="F:nicotinate phosphoribosyltransferase activity"/>
    <property type="evidence" value="ECO:0007669"/>
    <property type="project" value="UniProtKB-UniRule"/>
</dbReference>
<dbReference type="InterPro" id="IPR041619">
    <property type="entry name" value="NAPRTase_C"/>
</dbReference>
<dbReference type="InterPro" id="IPR040727">
    <property type="entry name" value="NAPRTase_N"/>
</dbReference>
<feature type="domain" description="Nicotinate phosphoribosyltransferase N-terminal" evidence="10">
    <location>
        <begin position="10"/>
        <end position="127"/>
    </location>
</feature>
<evidence type="ECO:0000313" key="13">
    <source>
        <dbReference type="Proteomes" id="UP000319769"/>
    </source>
</evidence>
<evidence type="ECO:0000313" key="12">
    <source>
        <dbReference type="EMBL" id="KAA9152160.1"/>
    </source>
</evidence>
<dbReference type="Pfam" id="PF17767">
    <property type="entry name" value="NAPRTase_N"/>
    <property type="match status" value="1"/>
</dbReference>
<dbReference type="RefSeq" id="WP_144762246.1">
    <property type="nucleotide sequence ID" value="NZ_VMNW02000091.1"/>
</dbReference>
<feature type="domain" description="Nicotinate phosphoribosyltransferase C-terminal" evidence="11">
    <location>
        <begin position="366"/>
        <end position="423"/>
    </location>
</feature>
<dbReference type="SUPFAM" id="SSF51690">
    <property type="entry name" value="Nicotinate/Quinolinate PRTase C-terminal domain-like"/>
    <property type="match status" value="1"/>
</dbReference>
<keyword evidence="5 9" id="KW-0436">Ligase</keyword>
<reference evidence="12" key="1">
    <citation type="submission" date="2019-09" db="EMBL/GenBank/DDBJ databases">
        <authorList>
            <person name="Teo W.F.A."/>
            <person name="Duangmal K."/>
        </authorList>
    </citation>
    <scope>NUCLEOTIDE SEQUENCE [LARGE SCALE GENOMIC DNA]</scope>
    <source>
        <strain evidence="12">K81G1</strain>
    </source>
</reference>
<dbReference type="InterPro" id="IPR036068">
    <property type="entry name" value="Nicotinate_pribotase-like_C"/>
</dbReference>
<dbReference type="AlphaFoldDB" id="A0A5N0US08"/>
<dbReference type="GO" id="GO:0005829">
    <property type="term" value="C:cytosol"/>
    <property type="evidence" value="ECO:0007669"/>
    <property type="project" value="TreeGrafter"/>
</dbReference>
<comment type="catalytic activity">
    <reaction evidence="8 9">
        <text>5-phospho-alpha-D-ribose 1-diphosphate + nicotinate + ATP + H2O = nicotinate beta-D-ribonucleotide + ADP + phosphate + diphosphate</text>
        <dbReference type="Rhea" id="RHEA:36163"/>
        <dbReference type="ChEBI" id="CHEBI:15377"/>
        <dbReference type="ChEBI" id="CHEBI:30616"/>
        <dbReference type="ChEBI" id="CHEBI:32544"/>
        <dbReference type="ChEBI" id="CHEBI:33019"/>
        <dbReference type="ChEBI" id="CHEBI:43474"/>
        <dbReference type="ChEBI" id="CHEBI:57502"/>
        <dbReference type="ChEBI" id="CHEBI:58017"/>
        <dbReference type="ChEBI" id="CHEBI:456216"/>
        <dbReference type="EC" id="6.3.4.21"/>
    </reaction>
</comment>
<evidence type="ECO:0000256" key="1">
    <source>
        <dbReference type="ARBA" id="ARBA00004952"/>
    </source>
</evidence>
<organism evidence="12 13">
    <name type="scientific">Amycolatopsis acidicola</name>
    <dbReference type="NCBI Taxonomy" id="2596893"/>
    <lineage>
        <taxon>Bacteria</taxon>
        <taxon>Bacillati</taxon>
        <taxon>Actinomycetota</taxon>
        <taxon>Actinomycetes</taxon>
        <taxon>Pseudonocardiales</taxon>
        <taxon>Pseudonocardiaceae</taxon>
        <taxon>Amycolatopsis</taxon>
    </lineage>
</organism>
<keyword evidence="4" id="KW-0597">Phosphoprotein</keyword>
<evidence type="ECO:0000256" key="5">
    <source>
        <dbReference type="ARBA" id="ARBA00022598"/>
    </source>
</evidence>
<evidence type="ECO:0000256" key="9">
    <source>
        <dbReference type="RuleBase" id="RU365100"/>
    </source>
</evidence>
<comment type="PTM">
    <text evidence="9">Transiently phosphorylated on a His residue during the reaction cycle. Phosphorylation strongly increases the affinity for substrates and increases the rate of nicotinate D-ribonucleotide production. Dephosphorylation regenerates the low-affinity form of the enzyme, leading to product release.</text>
</comment>
<keyword evidence="13" id="KW-1185">Reference proteome</keyword>
<dbReference type="Gene3D" id="3.20.140.10">
    <property type="entry name" value="nicotinate phosphoribosyltransferase"/>
    <property type="match status" value="2"/>
</dbReference>
<evidence type="ECO:0000256" key="4">
    <source>
        <dbReference type="ARBA" id="ARBA00022553"/>
    </source>
</evidence>
<dbReference type="EC" id="6.3.4.21" evidence="3 9"/>
<dbReference type="EMBL" id="VMNW02000091">
    <property type="protein sequence ID" value="KAA9152160.1"/>
    <property type="molecule type" value="Genomic_DNA"/>
</dbReference>
<dbReference type="SUPFAM" id="SSF54675">
    <property type="entry name" value="Nicotinate/Quinolinate PRTase N-terminal domain-like"/>
    <property type="match status" value="1"/>
</dbReference>
<protein>
    <recommendedName>
        <fullName evidence="3 9">Nicotinate phosphoribosyltransferase</fullName>
        <ecNumber evidence="3 9">6.3.4.21</ecNumber>
    </recommendedName>
</protein>
<dbReference type="Proteomes" id="UP000319769">
    <property type="component" value="Unassembled WGS sequence"/>
</dbReference>
<dbReference type="InterPro" id="IPR007229">
    <property type="entry name" value="Nic_PRibTrfase-Fam"/>
</dbReference>
<dbReference type="UniPathway" id="UPA00253">
    <property type="reaction ID" value="UER00457"/>
</dbReference>
<comment type="pathway">
    <text evidence="1 9">Cofactor biosynthesis; NAD(+) biosynthesis; nicotinate D-ribonucleotide from nicotinate: step 1/1.</text>
</comment>
<dbReference type="NCBIfam" id="TIGR01513">
    <property type="entry name" value="NAPRTase_put"/>
    <property type="match status" value="1"/>
</dbReference>
<evidence type="ECO:0000256" key="6">
    <source>
        <dbReference type="ARBA" id="ARBA00022642"/>
    </source>
</evidence>
<dbReference type="InterPro" id="IPR013785">
    <property type="entry name" value="Aldolase_TIM"/>
</dbReference>
<dbReference type="GO" id="GO:0034355">
    <property type="term" value="P:NAD+ biosynthetic process via the salvage pathway"/>
    <property type="evidence" value="ECO:0007669"/>
    <property type="project" value="TreeGrafter"/>
</dbReference>
<comment type="function">
    <text evidence="9">Catalyzes the first step in the biosynthesis of NAD from nicotinic acid, the ATP-dependent synthesis of beta-nicotinate D-ribonucleotide from nicotinate and 5-phospho-D-ribose 1-phosphate.</text>
</comment>
<comment type="similarity">
    <text evidence="2 9">Belongs to the NAPRTase family.</text>
</comment>
<keyword evidence="12" id="KW-0328">Glycosyltransferase</keyword>
<dbReference type="Gene3D" id="3.20.20.70">
    <property type="entry name" value="Aldolase class I"/>
    <property type="match status" value="1"/>
</dbReference>
<keyword evidence="7 9" id="KW-0808">Transferase</keyword>
<dbReference type="PANTHER" id="PTHR11098:SF1">
    <property type="entry name" value="NICOTINATE PHOSPHORIBOSYLTRANSFERASE"/>
    <property type="match status" value="1"/>
</dbReference>
<name>A0A5N0US08_9PSEU</name>
<dbReference type="NCBIfam" id="NF009131">
    <property type="entry name" value="PRK12484.1"/>
    <property type="match status" value="1"/>
</dbReference>
<dbReference type="InterPro" id="IPR006405">
    <property type="entry name" value="Nic_PRibTrfase_pncB"/>
</dbReference>
<comment type="caution">
    <text evidence="12">The sequence shown here is derived from an EMBL/GenBank/DDBJ whole genome shotgun (WGS) entry which is preliminary data.</text>
</comment>
<evidence type="ECO:0000259" key="11">
    <source>
        <dbReference type="Pfam" id="PF17956"/>
    </source>
</evidence>
<evidence type="ECO:0000259" key="10">
    <source>
        <dbReference type="Pfam" id="PF17767"/>
    </source>
</evidence>
<dbReference type="PIRSF" id="PIRSF000484">
    <property type="entry name" value="NAPRT"/>
    <property type="match status" value="1"/>
</dbReference>
<sequence>MTSLHGGLDEIRMAVSYLRRGMTGQATFSLFARELPPDRGFVVSAGLDECLAFLEKFAFGEGELGYLRTEVGLTWADLEALAPLRFEGEVWAAPEGRLMFAGEPLLEVTAALPVAKLVGSALLNFVSFSSAVATGAARCRIAAGGADLIDFAAQRVHSASTAHAVARSTALAGFAGTTHLSAAREFGLRPVGTMDPSFVLAFGAEQPAFRAFAEDFPQGLGFLVDESDATEGVRTLIEVVRTLGLAEDKVGLRLEAGNVLTASRQVRDLLDRAGLTHARIMAAGGLDEYELAMLRDSGAPIDSFGVGTEGVLSADVPFLDCAYELVEYDGTPSRPGRIVPWAKQVHRTASGEQDTLARRDEPVPAAHRAVLEPVMRNGRRVRGKHGLADARMRFERDLRWLPRHARRLREPEPVPVRYSDGLAEPVAQPGAG</sequence>
<gene>
    <name evidence="12" type="ORF">FPZ12_037365</name>
</gene>
<evidence type="ECO:0000256" key="3">
    <source>
        <dbReference type="ARBA" id="ARBA00013236"/>
    </source>
</evidence>
<evidence type="ECO:0000256" key="8">
    <source>
        <dbReference type="ARBA" id="ARBA00048668"/>
    </source>
</evidence>
<dbReference type="PANTHER" id="PTHR11098">
    <property type="entry name" value="NICOTINATE PHOSPHORIBOSYLTRANSFERASE"/>
    <property type="match status" value="1"/>
</dbReference>
<dbReference type="OrthoDB" id="9770610at2"/>
<accession>A0A5N0US08</accession>
<keyword evidence="6 9" id="KW-0662">Pyridine nucleotide biosynthesis</keyword>